<protein>
    <submittedName>
        <fullName evidence="1">Uncharacterized protein</fullName>
    </submittedName>
</protein>
<proteinExistence type="predicted"/>
<evidence type="ECO:0000313" key="2">
    <source>
        <dbReference type="Proteomes" id="UP000249748"/>
    </source>
</evidence>
<keyword evidence="2" id="KW-1185">Reference proteome</keyword>
<reference evidence="1" key="1">
    <citation type="submission" date="2018-02" db="EMBL/GenBank/DDBJ databases">
        <title>The genomes of Aspergillus section Nigri reveals drivers in fungal speciation.</title>
        <authorList>
            <consortium name="DOE Joint Genome Institute"/>
            <person name="Vesth T.C."/>
            <person name="Nybo J."/>
            <person name="Theobald S."/>
            <person name="Brandl J."/>
            <person name="Frisvad J.C."/>
            <person name="Nielsen K.F."/>
            <person name="Lyhne E.K."/>
            <person name="Kogle M.E."/>
            <person name="Kuo A."/>
            <person name="Riley R."/>
            <person name="Clum A."/>
            <person name="Nolan M."/>
            <person name="Lipzen A."/>
            <person name="Salamov A."/>
            <person name="Henrissat B."/>
            <person name="Wiebenga A."/>
            <person name="De vries R.P."/>
            <person name="Grigoriev I.V."/>
            <person name="Mortensen U.H."/>
            <person name="Andersen M.R."/>
            <person name="Baker S.E."/>
        </authorList>
    </citation>
    <scope>NUCLEOTIDE SEQUENCE</scope>
    <source>
        <strain evidence="1">CBS 115574</strain>
    </source>
</reference>
<evidence type="ECO:0000313" key="1">
    <source>
        <dbReference type="EMBL" id="RAK82891.1"/>
    </source>
</evidence>
<gene>
    <name evidence="1" type="ORF">BO79DRAFT_162305</name>
</gene>
<dbReference type="Proteomes" id="UP000249748">
    <property type="component" value="Unassembled WGS sequence"/>
</dbReference>
<feature type="non-terminal residue" evidence="1">
    <location>
        <position position="1"/>
    </location>
</feature>
<sequence>LQPPENRFSSKPFSFPSSIWTSVCTIWEISGARPLFRAFLPTLTWFNVANAKI</sequence>
<organism evidence="1 2">
    <name type="scientific">Aspergillus costaricaensis CBS 115574</name>
    <dbReference type="NCBI Taxonomy" id="1448317"/>
    <lineage>
        <taxon>Eukaryota</taxon>
        <taxon>Fungi</taxon>
        <taxon>Dikarya</taxon>
        <taxon>Ascomycota</taxon>
        <taxon>Pezizomycotina</taxon>
        <taxon>Eurotiomycetes</taxon>
        <taxon>Eurotiomycetidae</taxon>
        <taxon>Eurotiales</taxon>
        <taxon>Aspergillaceae</taxon>
        <taxon>Aspergillus</taxon>
        <taxon>Aspergillus subgen. Circumdati</taxon>
    </lineage>
</organism>
<dbReference type="EMBL" id="KZ824606">
    <property type="protein sequence ID" value="RAK82891.1"/>
    <property type="molecule type" value="Genomic_DNA"/>
</dbReference>
<name>A0ACD1HXS8_9EURO</name>
<accession>A0ACD1HXS8</accession>